<comment type="caution">
    <text evidence="9">The sequence shown here is derived from an EMBL/GenBank/DDBJ whole genome shotgun (WGS) entry which is preliminary data.</text>
</comment>
<feature type="transmembrane region" description="Helical" evidence="7">
    <location>
        <begin position="215"/>
        <end position="236"/>
    </location>
</feature>
<dbReference type="InterPro" id="IPR011701">
    <property type="entry name" value="MFS"/>
</dbReference>
<feature type="transmembrane region" description="Helical" evidence="7">
    <location>
        <begin position="112"/>
        <end position="133"/>
    </location>
</feature>
<feature type="transmembrane region" description="Helical" evidence="7">
    <location>
        <begin position="83"/>
        <end position="106"/>
    </location>
</feature>
<evidence type="ECO:0000256" key="2">
    <source>
        <dbReference type="ARBA" id="ARBA00022448"/>
    </source>
</evidence>
<dbReference type="PROSITE" id="PS50850">
    <property type="entry name" value="MFS"/>
    <property type="match status" value="1"/>
</dbReference>
<feature type="transmembrane region" description="Helical" evidence="7">
    <location>
        <begin position="46"/>
        <end position="71"/>
    </location>
</feature>
<feature type="transmembrane region" description="Helical" evidence="7">
    <location>
        <begin position="169"/>
        <end position="191"/>
    </location>
</feature>
<evidence type="ECO:0000256" key="1">
    <source>
        <dbReference type="ARBA" id="ARBA00004651"/>
    </source>
</evidence>
<evidence type="ECO:0000256" key="7">
    <source>
        <dbReference type="SAM" id="Phobius"/>
    </source>
</evidence>
<keyword evidence="5 7" id="KW-1133">Transmembrane helix</keyword>
<evidence type="ECO:0000256" key="5">
    <source>
        <dbReference type="ARBA" id="ARBA00022989"/>
    </source>
</evidence>
<evidence type="ECO:0000313" key="10">
    <source>
        <dbReference type="Proteomes" id="UP000245080"/>
    </source>
</evidence>
<keyword evidence="2" id="KW-0813">Transport</keyword>
<keyword evidence="3" id="KW-1003">Cell membrane</keyword>
<dbReference type="GO" id="GO:0022857">
    <property type="term" value="F:transmembrane transporter activity"/>
    <property type="evidence" value="ECO:0007669"/>
    <property type="project" value="InterPro"/>
</dbReference>
<feature type="transmembrane region" description="Helical" evidence="7">
    <location>
        <begin position="140"/>
        <end position="163"/>
    </location>
</feature>
<feature type="domain" description="Major facilitator superfamily (MFS) profile" evidence="8">
    <location>
        <begin position="17"/>
        <end position="399"/>
    </location>
</feature>
<dbReference type="Proteomes" id="UP000245080">
    <property type="component" value="Unassembled WGS sequence"/>
</dbReference>
<dbReference type="Pfam" id="PF07690">
    <property type="entry name" value="MFS_1"/>
    <property type="match status" value="1"/>
</dbReference>
<dbReference type="PANTHER" id="PTHR43124:SF8">
    <property type="entry name" value="INNER MEMBRANE TRANSPORT PROTEIN YDHP"/>
    <property type="match status" value="1"/>
</dbReference>
<name>A0A2V1N3I5_9LACO</name>
<dbReference type="EMBL" id="QCXQ01000001">
    <property type="protein sequence ID" value="PWG01018.1"/>
    <property type="molecule type" value="Genomic_DNA"/>
</dbReference>
<evidence type="ECO:0000259" key="8">
    <source>
        <dbReference type="PROSITE" id="PS50850"/>
    </source>
</evidence>
<feature type="transmembrane region" description="Helical" evidence="7">
    <location>
        <begin position="281"/>
        <end position="299"/>
    </location>
</feature>
<keyword evidence="10" id="KW-1185">Reference proteome</keyword>
<reference evidence="9 10" key="1">
    <citation type="journal article" date="2018" name="Int. J. Syst. Evol. Microbiol.">
        <title>Lactobacillus bambusae sp. nov., isolated from a traditional fermented Ma-bamboo shoots of Taiwan.</title>
        <authorList>
            <person name="Wang L.-T."/>
        </authorList>
    </citation>
    <scope>NUCLEOTIDE SEQUENCE [LARGE SCALE GENOMIC DNA]</scope>
    <source>
        <strain evidence="9 10">BS-W1</strain>
    </source>
</reference>
<evidence type="ECO:0000256" key="3">
    <source>
        <dbReference type="ARBA" id="ARBA00022475"/>
    </source>
</evidence>
<evidence type="ECO:0000256" key="6">
    <source>
        <dbReference type="ARBA" id="ARBA00023136"/>
    </source>
</evidence>
<dbReference type="PANTHER" id="PTHR43124">
    <property type="entry name" value="PURINE EFFLUX PUMP PBUE"/>
    <property type="match status" value="1"/>
</dbReference>
<gene>
    <name evidence="9" type="ORF">DCM90_02260</name>
</gene>
<dbReference type="GO" id="GO:0005886">
    <property type="term" value="C:plasma membrane"/>
    <property type="evidence" value="ECO:0007669"/>
    <property type="project" value="UniProtKB-SubCell"/>
</dbReference>
<feature type="transmembrane region" description="Helical" evidence="7">
    <location>
        <begin position="372"/>
        <end position="391"/>
    </location>
</feature>
<evidence type="ECO:0000256" key="4">
    <source>
        <dbReference type="ARBA" id="ARBA00022692"/>
    </source>
</evidence>
<evidence type="ECO:0000313" key="9">
    <source>
        <dbReference type="EMBL" id="PWG01018.1"/>
    </source>
</evidence>
<dbReference type="AlphaFoldDB" id="A0A2V1N3I5"/>
<dbReference type="CDD" id="cd17324">
    <property type="entry name" value="MFS_NepI_like"/>
    <property type="match status" value="1"/>
</dbReference>
<dbReference type="SUPFAM" id="SSF103473">
    <property type="entry name" value="MFS general substrate transporter"/>
    <property type="match status" value="1"/>
</dbReference>
<feature type="transmembrane region" description="Helical" evidence="7">
    <location>
        <begin position="251"/>
        <end position="269"/>
    </location>
</feature>
<feature type="transmembrane region" description="Helical" evidence="7">
    <location>
        <begin position="339"/>
        <end position="360"/>
    </location>
</feature>
<feature type="transmembrane region" description="Helical" evidence="7">
    <location>
        <begin position="305"/>
        <end position="327"/>
    </location>
</feature>
<dbReference type="Gene3D" id="1.20.1250.20">
    <property type="entry name" value="MFS general substrate transporter like domains"/>
    <property type="match status" value="1"/>
</dbReference>
<proteinExistence type="predicted"/>
<comment type="subcellular location">
    <subcellularLocation>
        <location evidence="1">Cell membrane</location>
        <topology evidence="1">Multi-pass membrane protein</topology>
    </subcellularLocation>
</comment>
<dbReference type="InterPro" id="IPR036259">
    <property type="entry name" value="MFS_trans_sf"/>
</dbReference>
<organism evidence="9 10">
    <name type="scientific">Levilactobacillus bambusae</name>
    <dbReference type="NCBI Taxonomy" id="2024736"/>
    <lineage>
        <taxon>Bacteria</taxon>
        <taxon>Bacillati</taxon>
        <taxon>Bacillota</taxon>
        <taxon>Bacilli</taxon>
        <taxon>Lactobacillales</taxon>
        <taxon>Lactobacillaceae</taxon>
        <taxon>Levilactobacillus</taxon>
    </lineage>
</organism>
<dbReference type="InterPro" id="IPR020846">
    <property type="entry name" value="MFS_dom"/>
</dbReference>
<keyword evidence="9" id="KW-0762">Sugar transport</keyword>
<accession>A0A2V1N3I5</accession>
<protein>
    <submittedName>
        <fullName evidence="9">MFS sugar transporter</fullName>
    </submittedName>
</protein>
<keyword evidence="4 7" id="KW-0812">Transmembrane</keyword>
<dbReference type="OrthoDB" id="9788453at2"/>
<sequence>MDSSLKSTSRPTHPTLTLLALAVSAFGIGSTEFISVGLIPMLVKTFGISLSTAGLTVTVYAAGIAIGAPLLTLLTGQINRKTLLMATMLLFILGNLISAVAPAFWVLLLGRILAALAHGIFMTISSLIAANVVPKNKRASAIAIMFTGLTIATVTGVPLGTFIGELTSWHFSFLFIVGIGVIGLIADFILVPKNLPTPGRSEIRGIWRILGQPQLLLALLITVFGYGATFPIYTYLSPILMRNMGWQPRSIILILVLYGMMVAIGNSVGGRLANQSPLTSLLRMFTGLGLATLSFFLLMNTHYLGLMAVLFLGLMAFMSVPGLQLFIVQLAEKFTPKDVTMASALNISAFNVGIAMGSTLGGKLTQIGGLSLTPFGSLMLVITGIGLTLWLQKLIRATH</sequence>
<keyword evidence="6 7" id="KW-0472">Membrane</keyword>
<dbReference type="RefSeq" id="WP_109249731.1">
    <property type="nucleotide sequence ID" value="NZ_QCXQ01000001.1"/>
</dbReference>
<dbReference type="InterPro" id="IPR050189">
    <property type="entry name" value="MFS_Efflux_Transporters"/>
</dbReference>